<dbReference type="Pfam" id="PF08241">
    <property type="entry name" value="Methyltransf_11"/>
    <property type="match status" value="1"/>
</dbReference>
<evidence type="ECO:0000259" key="1">
    <source>
        <dbReference type="Pfam" id="PF08241"/>
    </source>
</evidence>
<proteinExistence type="predicted"/>
<name>A0A6J4NW82_9ACTN</name>
<dbReference type="Gene3D" id="3.40.50.150">
    <property type="entry name" value="Vaccinia Virus protein VP39"/>
    <property type="match status" value="1"/>
</dbReference>
<gene>
    <name evidence="2" type="ORF">AVDCRST_MAG22-969</name>
</gene>
<protein>
    <recommendedName>
        <fullName evidence="1">Methyltransferase type 11 domain-containing protein</fullName>
    </recommendedName>
</protein>
<organism evidence="2">
    <name type="scientific">uncultured Rubrobacteraceae bacterium</name>
    <dbReference type="NCBI Taxonomy" id="349277"/>
    <lineage>
        <taxon>Bacteria</taxon>
        <taxon>Bacillati</taxon>
        <taxon>Actinomycetota</taxon>
        <taxon>Rubrobacteria</taxon>
        <taxon>Rubrobacterales</taxon>
        <taxon>Rubrobacteraceae</taxon>
        <taxon>environmental samples</taxon>
    </lineage>
</organism>
<dbReference type="InterPro" id="IPR029063">
    <property type="entry name" value="SAM-dependent_MTases_sf"/>
</dbReference>
<sequence>MSRAAYDEIAGWYDAAVREGPLAPFHDWIVPIVVGLAGEVRDRSVCDLACGQGVVARRLADRGARVLGVDLSGELLDLARSYERGEPRGVEYSRADARALDGLSDGAFDGVVCNMSLMDIPDLDATLGAVSRVLRPGGWFVFSVVHPICQTPGSPWWVREDDAIVGVEVRDYFSEGHWRRGNPEGIRGRLGAHHRTLSTYVNGLARAGLKIEHLLEPRATGLYAETAPVHRDVPVALVVRCERGDARPVPAGPAA</sequence>
<dbReference type="PANTHER" id="PTHR43591:SF110">
    <property type="entry name" value="RHODANESE DOMAIN-CONTAINING PROTEIN"/>
    <property type="match status" value="1"/>
</dbReference>
<dbReference type="PANTHER" id="PTHR43591">
    <property type="entry name" value="METHYLTRANSFERASE"/>
    <property type="match status" value="1"/>
</dbReference>
<dbReference type="EMBL" id="CADCUV010000045">
    <property type="protein sequence ID" value="CAA9397385.1"/>
    <property type="molecule type" value="Genomic_DNA"/>
</dbReference>
<dbReference type="GO" id="GO:0008757">
    <property type="term" value="F:S-adenosylmethionine-dependent methyltransferase activity"/>
    <property type="evidence" value="ECO:0007669"/>
    <property type="project" value="InterPro"/>
</dbReference>
<feature type="domain" description="Methyltransferase type 11" evidence="1">
    <location>
        <begin position="47"/>
        <end position="142"/>
    </location>
</feature>
<accession>A0A6J4NW82</accession>
<reference evidence="2" key="1">
    <citation type="submission" date="2020-02" db="EMBL/GenBank/DDBJ databases">
        <authorList>
            <person name="Meier V. D."/>
        </authorList>
    </citation>
    <scope>NUCLEOTIDE SEQUENCE</scope>
    <source>
        <strain evidence="2">AVDCRST_MAG22</strain>
    </source>
</reference>
<dbReference type="SUPFAM" id="SSF53335">
    <property type="entry name" value="S-adenosyl-L-methionine-dependent methyltransferases"/>
    <property type="match status" value="1"/>
</dbReference>
<dbReference type="CDD" id="cd02440">
    <property type="entry name" value="AdoMet_MTases"/>
    <property type="match status" value="1"/>
</dbReference>
<dbReference type="AlphaFoldDB" id="A0A6J4NW82"/>
<evidence type="ECO:0000313" key="2">
    <source>
        <dbReference type="EMBL" id="CAA9397385.1"/>
    </source>
</evidence>
<dbReference type="InterPro" id="IPR013216">
    <property type="entry name" value="Methyltransf_11"/>
</dbReference>